<dbReference type="PANTHER" id="PTHR43572:SF31">
    <property type="entry name" value="PROTEIN SMAX1-LIKE 3"/>
    <property type="match status" value="1"/>
</dbReference>
<keyword evidence="2 3" id="KW-0677">Repeat</keyword>
<dbReference type="InterPro" id="IPR004176">
    <property type="entry name" value="Clp_R_N"/>
</dbReference>
<dbReference type="Proteomes" id="UP000298416">
    <property type="component" value="Unassembled WGS sequence"/>
</dbReference>
<dbReference type="Pfam" id="PF02861">
    <property type="entry name" value="Clp_N"/>
    <property type="match status" value="1"/>
</dbReference>
<gene>
    <name evidence="5" type="ORF">SASPL_124806</name>
</gene>
<evidence type="ECO:0000313" key="6">
    <source>
        <dbReference type="Proteomes" id="UP000298416"/>
    </source>
</evidence>
<feature type="domain" description="Clp R" evidence="4">
    <location>
        <begin position="1"/>
        <end position="152"/>
    </location>
</feature>
<protein>
    <recommendedName>
        <fullName evidence="4">Clp R domain-containing protein</fullName>
    </recommendedName>
</protein>
<evidence type="ECO:0000256" key="1">
    <source>
        <dbReference type="ARBA" id="ARBA00008675"/>
    </source>
</evidence>
<evidence type="ECO:0000313" key="5">
    <source>
        <dbReference type="EMBL" id="KAG6412137.1"/>
    </source>
</evidence>
<dbReference type="EMBL" id="PNBA02000009">
    <property type="protein sequence ID" value="KAG6412137.1"/>
    <property type="molecule type" value="Genomic_DNA"/>
</dbReference>
<proteinExistence type="inferred from homology"/>
<dbReference type="PANTHER" id="PTHR43572">
    <property type="entry name" value="CHAPERONE PROTEIN CLPD, CHLOROPLASTIC"/>
    <property type="match status" value="1"/>
</dbReference>
<dbReference type="SUPFAM" id="SSF81923">
    <property type="entry name" value="Double Clp-N motif"/>
    <property type="match status" value="1"/>
</dbReference>
<reference evidence="5" key="1">
    <citation type="submission" date="2018-01" db="EMBL/GenBank/DDBJ databases">
        <authorList>
            <person name="Mao J.F."/>
        </authorList>
    </citation>
    <scope>NUCLEOTIDE SEQUENCE</scope>
    <source>
        <strain evidence="5">Huo1</strain>
        <tissue evidence="5">Leaf</tissue>
    </source>
</reference>
<reference evidence="5" key="2">
    <citation type="submission" date="2020-08" db="EMBL/GenBank/DDBJ databases">
        <title>Plant Genome Project.</title>
        <authorList>
            <person name="Zhang R.-G."/>
        </authorList>
    </citation>
    <scope>NUCLEOTIDE SEQUENCE</scope>
    <source>
        <strain evidence="5">Huo1</strain>
        <tissue evidence="5">Leaf</tissue>
    </source>
</reference>
<dbReference type="InterPro" id="IPR051650">
    <property type="entry name" value="SL_signaling_regulator"/>
</dbReference>
<evidence type="ECO:0000256" key="2">
    <source>
        <dbReference type="ARBA" id="ARBA00022737"/>
    </source>
</evidence>
<organism evidence="5">
    <name type="scientific">Salvia splendens</name>
    <name type="common">Scarlet sage</name>
    <dbReference type="NCBI Taxonomy" id="180675"/>
    <lineage>
        <taxon>Eukaryota</taxon>
        <taxon>Viridiplantae</taxon>
        <taxon>Streptophyta</taxon>
        <taxon>Embryophyta</taxon>
        <taxon>Tracheophyta</taxon>
        <taxon>Spermatophyta</taxon>
        <taxon>Magnoliopsida</taxon>
        <taxon>eudicotyledons</taxon>
        <taxon>Gunneridae</taxon>
        <taxon>Pentapetalae</taxon>
        <taxon>asterids</taxon>
        <taxon>lamiids</taxon>
        <taxon>Lamiales</taxon>
        <taxon>Lamiaceae</taxon>
        <taxon>Nepetoideae</taxon>
        <taxon>Mentheae</taxon>
        <taxon>Salviinae</taxon>
        <taxon>Salvia</taxon>
        <taxon>Salvia subgen. Calosphace</taxon>
        <taxon>core Calosphace</taxon>
    </lineage>
</organism>
<dbReference type="Pfam" id="PF23569">
    <property type="entry name" value="NBD_SMAX1"/>
    <property type="match status" value="1"/>
</dbReference>
<keyword evidence="6" id="KW-1185">Reference proteome</keyword>
<dbReference type="InterPro" id="IPR058680">
    <property type="entry name" value="NBD_SMAX1-like"/>
</dbReference>
<sequence length="527" mass="59135">MKACALTAGVVKQAVVLAKRRGHAQVTPLHVATTMLASPGGLFRVACQESHSHPLQCKALELCFNVALNRLPASFASQNPSISNALVAAFKRAQANQRRGTTDSQPQQPLVKIQYNHLIVSILDDPSVSRVMREAGFSRNVDVIIKTLITKQKRSVAIVGESTAALSATVKALIRKIERGEVAEPLGEVKVVSIPPLCNLRGDEVEMWMSELSRLVQSLLRRGVVLDFGDLCDYVEKEGSYNMIMEIERLVWGIGEIERFWVMGIATFQTYMRCRDGYNSLPSHHSLMKGMEVERMERWSFHAVWNVGRNFVSKQGICRRVVTSEPRRGLKEESRRLNDKDKKCETVRELHMKWNSFCSSTHYRPSSSSSPFSSGDAMETDVLQKFKEFNSENLNLLCNTLEEKVPSHKQIIPEITGTILQSGPWTHLNQSGMLKRKTQSIDGVIKEDTWLLFLGLDKNQAKEKIARELARIVFGSYSSFTSIGVSGSCIDRFVEAVEADPRRVFLVEDLEKANYSSRMGIKVPTTN</sequence>
<dbReference type="AlphaFoldDB" id="A0A8X8ZP97"/>
<comment type="similarity">
    <text evidence="1">Belongs to the ClpA/ClpB family.</text>
</comment>
<accession>A0A8X8ZP97</accession>
<evidence type="ECO:0000256" key="3">
    <source>
        <dbReference type="PROSITE-ProRule" id="PRU01251"/>
    </source>
</evidence>
<dbReference type="PROSITE" id="PS51903">
    <property type="entry name" value="CLP_R"/>
    <property type="match status" value="1"/>
</dbReference>
<dbReference type="Gene3D" id="1.10.1780.10">
    <property type="entry name" value="Clp, N-terminal domain"/>
    <property type="match status" value="1"/>
</dbReference>
<comment type="caution">
    <text evidence="5">The sequence shown here is derived from an EMBL/GenBank/DDBJ whole genome shotgun (WGS) entry which is preliminary data.</text>
</comment>
<evidence type="ECO:0000259" key="4">
    <source>
        <dbReference type="PROSITE" id="PS51903"/>
    </source>
</evidence>
<dbReference type="InterPro" id="IPR036628">
    <property type="entry name" value="Clp_N_dom_sf"/>
</dbReference>
<name>A0A8X8ZP97_SALSN</name>